<evidence type="ECO:0000259" key="1">
    <source>
        <dbReference type="Pfam" id="PF04937"/>
    </source>
</evidence>
<sequence>MIKNPSVVTIVTDGWTGINGLSVINYVAVAGKKTYFLESVHTGCQSHDAEFLVQDIKRVVNKYDFLHVGAVVTGNTETNKAGWAQLQPDFPRGFFFHGCACHALHLLVKDTVAHLKWLDELQASCKVIVSFFKTICKPLKRFEKNNTPVSEVYQLFLDFPDAVAQCGLPTKDVKVVKKLITERFDFVYGDVHGVGHILDPHYCGARMDMDTDRMWSRSSRSGMEVTKTQVKSQLTPL</sequence>
<dbReference type="Pfam" id="PF04937">
    <property type="entry name" value="DUF659"/>
    <property type="match status" value="1"/>
</dbReference>
<organism evidence="2 3">
    <name type="scientific">Phytophthora aleatoria</name>
    <dbReference type="NCBI Taxonomy" id="2496075"/>
    <lineage>
        <taxon>Eukaryota</taxon>
        <taxon>Sar</taxon>
        <taxon>Stramenopiles</taxon>
        <taxon>Oomycota</taxon>
        <taxon>Peronosporomycetes</taxon>
        <taxon>Peronosporales</taxon>
        <taxon>Peronosporaceae</taxon>
        <taxon>Phytophthora</taxon>
    </lineage>
</organism>
<evidence type="ECO:0000313" key="2">
    <source>
        <dbReference type="EMBL" id="KAG6959767.1"/>
    </source>
</evidence>
<name>A0A8J5INA4_9STRA</name>
<dbReference type="EMBL" id="JAENGY010000597">
    <property type="protein sequence ID" value="KAG6959767.1"/>
    <property type="molecule type" value="Genomic_DNA"/>
</dbReference>
<feature type="domain" description="DUF659" evidence="1">
    <location>
        <begin position="8"/>
        <end position="126"/>
    </location>
</feature>
<keyword evidence="3" id="KW-1185">Reference proteome</keyword>
<reference evidence="2" key="1">
    <citation type="submission" date="2021-01" db="EMBL/GenBank/DDBJ databases">
        <title>Phytophthora aleatoria, a newly-described species from Pinus radiata is distinct from Phytophthora cactorum isolates based on comparative genomics.</title>
        <authorList>
            <person name="Mcdougal R."/>
            <person name="Panda P."/>
            <person name="Williams N."/>
            <person name="Studholme D.J."/>
        </authorList>
    </citation>
    <scope>NUCLEOTIDE SEQUENCE</scope>
    <source>
        <strain evidence="2">NZFS 4037</strain>
    </source>
</reference>
<evidence type="ECO:0000313" key="3">
    <source>
        <dbReference type="Proteomes" id="UP000709295"/>
    </source>
</evidence>
<proteinExistence type="predicted"/>
<protein>
    <recommendedName>
        <fullName evidence="1">DUF659 domain-containing protein</fullName>
    </recommendedName>
</protein>
<dbReference type="AlphaFoldDB" id="A0A8J5INA4"/>
<dbReference type="InterPro" id="IPR007021">
    <property type="entry name" value="DUF659"/>
</dbReference>
<dbReference type="Proteomes" id="UP000709295">
    <property type="component" value="Unassembled WGS sequence"/>
</dbReference>
<accession>A0A8J5INA4</accession>
<gene>
    <name evidence="2" type="ORF">JG688_00009935</name>
</gene>
<comment type="caution">
    <text evidence="2">The sequence shown here is derived from an EMBL/GenBank/DDBJ whole genome shotgun (WGS) entry which is preliminary data.</text>
</comment>